<feature type="domain" description="Tyr recombinase" evidence="12">
    <location>
        <begin position="120"/>
        <end position="303"/>
    </location>
</feature>
<proteinExistence type="inferred from homology"/>
<dbReference type="Pfam" id="PF00589">
    <property type="entry name" value="Phage_integrase"/>
    <property type="match status" value="1"/>
</dbReference>
<comment type="caution">
    <text evidence="14">The sequence shown here is derived from an EMBL/GenBank/DDBJ whole genome shotgun (WGS) entry which is preliminary data.</text>
</comment>
<comment type="subunit">
    <text evidence="11">Forms a cyclic heterotetrameric complex composed of two molecules of XerC and two molecules of XerD.</text>
</comment>
<keyword evidence="5 11" id="KW-0132">Cell division</keyword>
<evidence type="ECO:0000256" key="1">
    <source>
        <dbReference type="ARBA" id="ARBA00004496"/>
    </source>
</evidence>
<evidence type="ECO:0000256" key="7">
    <source>
        <dbReference type="ARBA" id="ARBA00022908"/>
    </source>
</evidence>
<dbReference type="InterPro" id="IPR013762">
    <property type="entry name" value="Integrase-like_cat_sf"/>
</dbReference>
<feature type="active site" evidence="11">
    <location>
        <position position="255"/>
    </location>
</feature>
<feature type="active site" description="O-(3'-phospho-DNA)-tyrosine intermediate" evidence="11">
    <location>
        <position position="290"/>
    </location>
</feature>
<dbReference type="InterPro" id="IPR023009">
    <property type="entry name" value="Tyrosine_recombinase_XerC/XerD"/>
</dbReference>
<dbReference type="PROSITE" id="PS51898">
    <property type="entry name" value="TYR_RECOMBINASE"/>
    <property type="match status" value="1"/>
</dbReference>
<dbReference type="EMBL" id="QEQK01000003">
    <property type="protein sequence ID" value="PWN57079.1"/>
    <property type="molecule type" value="Genomic_DNA"/>
</dbReference>
<dbReference type="CDD" id="cd00798">
    <property type="entry name" value="INT_XerDC_C"/>
    <property type="match status" value="1"/>
</dbReference>
<keyword evidence="15" id="KW-1185">Reference proteome</keyword>
<keyword evidence="6 11" id="KW-0159">Chromosome partition</keyword>
<evidence type="ECO:0000256" key="4">
    <source>
        <dbReference type="ARBA" id="ARBA00022490"/>
    </source>
</evidence>
<gene>
    <name evidence="11 14" type="primary">xerD</name>
    <name evidence="14" type="ORF">DEH80_03865</name>
</gene>
<feature type="active site" evidence="11">
    <location>
        <position position="160"/>
    </location>
</feature>
<dbReference type="GO" id="GO:0009037">
    <property type="term" value="F:tyrosine-based site-specific recombinase activity"/>
    <property type="evidence" value="ECO:0007669"/>
    <property type="project" value="UniProtKB-UniRule"/>
</dbReference>
<evidence type="ECO:0000259" key="12">
    <source>
        <dbReference type="PROSITE" id="PS51898"/>
    </source>
</evidence>
<evidence type="ECO:0000313" key="14">
    <source>
        <dbReference type="EMBL" id="PWN57079.1"/>
    </source>
</evidence>
<evidence type="ECO:0000256" key="5">
    <source>
        <dbReference type="ARBA" id="ARBA00022618"/>
    </source>
</evidence>
<dbReference type="PANTHER" id="PTHR30349">
    <property type="entry name" value="PHAGE INTEGRASE-RELATED"/>
    <property type="match status" value="1"/>
</dbReference>
<dbReference type="NCBIfam" id="TIGR02225">
    <property type="entry name" value="recomb_XerD"/>
    <property type="match status" value="1"/>
</dbReference>
<feature type="active site" evidence="11">
    <location>
        <position position="258"/>
    </location>
</feature>
<evidence type="ECO:0000256" key="6">
    <source>
        <dbReference type="ARBA" id="ARBA00022829"/>
    </source>
</evidence>
<dbReference type="SUPFAM" id="SSF56349">
    <property type="entry name" value="DNA breaking-rejoining enzymes"/>
    <property type="match status" value="1"/>
</dbReference>
<dbReference type="OrthoDB" id="9801717at2"/>
<dbReference type="GO" id="GO:0006313">
    <property type="term" value="P:DNA transposition"/>
    <property type="evidence" value="ECO:0007669"/>
    <property type="project" value="UniProtKB-UniRule"/>
</dbReference>
<keyword evidence="10 11" id="KW-0131">Cell cycle</keyword>
<dbReference type="InterPro" id="IPR050090">
    <property type="entry name" value="Tyrosine_recombinase_XerCD"/>
</dbReference>
<dbReference type="GO" id="GO:0005737">
    <property type="term" value="C:cytoplasm"/>
    <property type="evidence" value="ECO:0007669"/>
    <property type="project" value="UniProtKB-SubCell"/>
</dbReference>
<evidence type="ECO:0000256" key="10">
    <source>
        <dbReference type="ARBA" id="ARBA00023306"/>
    </source>
</evidence>
<sequence>MAGMPAASTPLPDVDARLIDRFVDMLWMERGLSDLTLTAYRSDLEGFARQLYQQGIADLLSADAAAVQACLGARLQRGHKPRTVARLLSSLRRFYRYLVREAIIEADPTALIQSPRLGRPLPKTLTEQDVERLLNAPDTRTPLGLRDRAMLETLYASGLRVSELVGLQVHEVNLRHGVLRVTGKGGRERLVPLGETAAQWVDRYLREARPALVEMRRSDDLFVTQRGQAMTRQNFWRIIKQTAVRAGVSSPLSPHTLRHAFATHLLNHGADLRAVQMLLGHADLSTTQIYTHVAKARLAELHARHHPRG</sequence>
<evidence type="ECO:0000259" key="13">
    <source>
        <dbReference type="PROSITE" id="PS51900"/>
    </source>
</evidence>
<dbReference type="Gene3D" id="1.10.443.10">
    <property type="entry name" value="Intergrase catalytic core"/>
    <property type="match status" value="1"/>
</dbReference>
<evidence type="ECO:0000256" key="3">
    <source>
        <dbReference type="ARBA" id="ARBA00015810"/>
    </source>
</evidence>
<dbReference type="GO" id="GO:0003677">
    <property type="term" value="F:DNA binding"/>
    <property type="evidence" value="ECO:0007669"/>
    <property type="project" value="UniProtKB-UniRule"/>
</dbReference>
<keyword evidence="4 11" id="KW-0963">Cytoplasm</keyword>
<dbReference type="Pfam" id="PF02899">
    <property type="entry name" value="Phage_int_SAM_1"/>
    <property type="match status" value="1"/>
</dbReference>
<evidence type="ECO:0000256" key="9">
    <source>
        <dbReference type="ARBA" id="ARBA00023172"/>
    </source>
</evidence>
<dbReference type="InterPro" id="IPR044068">
    <property type="entry name" value="CB"/>
</dbReference>
<dbReference type="AlphaFoldDB" id="A0A363UNW4"/>
<evidence type="ECO:0000256" key="8">
    <source>
        <dbReference type="ARBA" id="ARBA00023125"/>
    </source>
</evidence>
<evidence type="ECO:0000313" key="15">
    <source>
        <dbReference type="Proteomes" id="UP000251800"/>
    </source>
</evidence>
<comment type="function">
    <text evidence="11">Site-specific tyrosine recombinase, which acts by catalyzing the cutting and rejoining of the recombining DNA molecules. The XerC-XerD complex is essential to convert dimers of the bacterial chromosome into monomers to permit their segregation at cell division. It also contributes to the segregational stability of plasmids.</text>
</comment>
<reference evidence="14 15" key="1">
    <citation type="submission" date="2018-05" db="EMBL/GenBank/DDBJ databases">
        <title>Abyssibacter profundi OUC007T gen. nov., sp. nov, a marine bacterium isolated from seawater of the Mariana Trench.</title>
        <authorList>
            <person name="Zhou S."/>
        </authorList>
    </citation>
    <scope>NUCLEOTIDE SEQUENCE [LARGE SCALE GENOMIC DNA]</scope>
    <source>
        <strain evidence="14 15">OUC007</strain>
    </source>
</reference>
<keyword evidence="9 11" id="KW-0233">DNA recombination</keyword>
<dbReference type="PROSITE" id="PS51900">
    <property type="entry name" value="CB"/>
    <property type="match status" value="1"/>
</dbReference>
<protein>
    <recommendedName>
        <fullName evidence="3 11">Tyrosine recombinase XerD</fullName>
    </recommendedName>
</protein>
<accession>A0A363UNW4</accession>
<name>A0A363UNW4_9GAMM</name>
<dbReference type="Proteomes" id="UP000251800">
    <property type="component" value="Unassembled WGS sequence"/>
</dbReference>
<dbReference type="InterPro" id="IPR004107">
    <property type="entry name" value="Integrase_SAM-like_N"/>
</dbReference>
<keyword evidence="7 11" id="KW-0229">DNA integration</keyword>
<feature type="domain" description="Core-binding (CB)" evidence="13">
    <location>
        <begin position="13"/>
        <end position="99"/>
    </location>
</feature>
<dbReference type="InterPro" id="IPR010998">
    <property type="entry name" value="Integrase_recombinase_N"/>
</dbReference>
<comment type="subcellular location">
    <subcellularLocation>
        <location evidence="1 11">Cytoplasm</location>
    </subcellularLocation>
</comment>
<feature type="active site" evidence="11">
    <location>
        <position position="281"/>
    </location>
</feature>
<dbReference type="GO" id="GO:0051301">
    <property type="term" value="P:cell division"/>
    <property type="evidence" value="ECO:0007669"/>
    <property type="project" value="UniProtKB-KW"/>
</dbReference>
<dbReference type="GO" id="GO:0007059">
    <property type="term" value="P:chromosome segregation"/>
    <property type="evidence" value="ECO:0007669"/>
    <property type="project" value="UniProtKB-UniRule"/>
</dbReference>
<dbReference type="HAMAP" id="MF_01808">
    <property type="entry name" value="Recomb_XerC_XerD"/>
    <property type="match status" value="1"/>
</dbReference>
<evidence type="ECO:0000256" key="11">
    <source>
        <dbReference type="HAMAP-Rule" id="MF_01807"/>
    </source>
</evidence>
<dbReference type="SUPFAM" id="SSF47823">
    <property type="entry name" value="lambda integrase-like, N-terminal domain"/>
    <property type="match status" value="1"/>
</dbReference>
<dbReference type="HAMAP" id="MF_01807">
    <property type="entry name" value="Recomb_XerD"/>
    <property type="match status" value="1"/>
</dbReference>
<dbReference type="PANTHER" id="PTHR30349:SF90">
    <property type="entry name" value="TYROSINE RECOMBINASE XERD"/>
    <property type="match status" value="1"/>
</dbReference>
<dbReference type="InterPro" id="IPR002104">
    <property type="entry name" value="Integrase_catalytic"/>
</dbReference>
<organism evidence="14 15">
    <name type="scientific">Abyssibacter profundi</name>
    <dbReference type="NCBI Taxonomy" id="2182787"/>
    <lineage>
        <taxon>Bacteria</taxon>
        <taxon>Pseudomonadati</taxon>
        <taxon>Pseudomonadota</taxon>
        <taxon>Gammaproteobacteria</taxon>
        <taxon>Chromatiales</taxon>
        <taxon>Oceanococcaceae</taxon>
        <taxon>Abyssibacter</taxon>
    </lineage>
</organism>
<feature type="active site" evidence="11">
    <location>
        <position position="184"/>
    </location>
</feature>
<keyword evidence="8 11" id="KW-0238">DNA-binding</keyword>
<dbReference type="InterPro" id="IPR011010">
    <property type="entry name" value="DNA_brk_join_enz"/>
</dbReference>
<dbReference type="Gene3D" id="1.10.150.130">
    <property type="match status" value="1"/>
</dbReference>
<dbReference type="NCBIfam" id="NF001399">
    <property type="entry name" value="PRK00283.1"/>
    <property type="match status" value="1"/>
</dbReference>
<comment type="similarity">
    <text evidence="2 11">Belongs to the 'phage' integrase family. XerD subfamily.</text>
</comment>
<evidence type="ECO:0000256" key="2">
    <source>
        <dbReference type="ARBA" id="ARBA00010450"/>
    </source>
</evidence>
<dbReference type="InterPro" id="IPR011932">
    <property type="entry name" value="Recomb_XerD"/>
</dbReference>